<reference evidence="4 5" key="1">
    <citation type="journal article" date="2020" name="Microbiol. Resour. Announc.">
        <title>Draft Genome Sequence of a Cladosporium Species Isolated from the Mesophotic Ascidian Didemnum maculosum.</title>
        <authorList>
            <person name="Gioti A."/>
            <person name="Siaperas R."/>
            <person name="Nikolaivits E."/>
            <person name="Le Goff G."/>
            <person name="Ouazzani J."/>
            <person name="Kotoulas G."/>
            <person name="Topakas E."/>
        </authorList>
    </citation>
    <scope>NUCLEOTIDE SEQUENCE [LARGE SCALE GENOMIC DNA]</scope>
    <source>
        <strain evidence="4 5">TM138-S3</strain>
    </source>
</reference>
<dbReference type="GO" id="GO:0010181">
    <property type="term" value="F:FMN binding"/>
    <property type="evidence" value="ECO:0007669"/>
    <property type="project" value="InterPro"/>
</dbReference>
<feature type="compositionally biased region" description="Low complexity" evidence="2">
    <location>
        <begin position="816"/>
        <end position="830"/>
    </location>
</feature>
<sequence>MQRAGAASRRFYSAFYQWSVRPRKPCARLHDQNVRFASVKIKGERHGARNFGAQRELFKFAEIELPKHQFKQLTDDQPVLPVEESPTGSLDIWTNALRSRSGDEVRVEICVPGPFRRVAPMVRPYNYAKVIYPPSKITDPKYPVVLVGKIGKVRKALEVIYQNALETCERARAADHSREGRNSHEWIINRYEIPKALIGRPSGFTPRALRRLQERTGLKSIRLRPMAGGREFLQLVGFKVAIDAATGALAQFIKEICSSRHIRRWDLEELKMDNDAYQPEPPSRVVVAAAPGGADVPTSLPDPDAAIREIQLETDCRLTVNPEKRLGFRVQGSDESVDWAIELLQEKIKRAFNVDLDKQHEYNLVIEGDHRVKPSKQAGKSAQQSIEQEMEEDIGELSAQDVERSAERPIEQEFEENVEEFAGLDTKQTPDQSYKDAQQSAKEDKTAEKSTGNPELSASANEFRTSLRFLSQPVIVLTAKERRRKFKQLDEERIHGVTISSFTTITLTPRPVVSFNLRLPSRTWDAIESTRELRMHMLHSSRAGATVAHAFTLPYENSYEPFGHLAQLGANPQAMLKFTTPYIKWKQAVFATFTAKPLMDKCVAVGDHMLIVAEIDDGSFEMDDPARGSGALAYGMRSYKRIGGDLHIVPGAEELFASGGAQYKKGFMRLLQDNQGKKKPADWEGGGNVQTRMAKMQEKEEDGPGIARGLTSKQPIFDPNNAFAEEAEPQTIGSGHKTAKGDLAAEAPRGRKAYPSTDTPDDDFMAKLNEEPDPHGTTFRPLDNAPASRASHPQHEGDSKSPGRSSYTLRFGRGGSSAPSSSSRHYSTSTSPPPDPSLPSNLRSISVKDYLAPQPRHPFGYRSLLATKRRADDLQAILDAAPAAAEDGPSALEDRPALEAEQAAARRLVARKLAVRNAVDLRGMLDEGRVVAHRVQWLEQNLEEGLAALIEDAKVLRGELEAGRVARERFEEGKKEVVRDHELLSTQLMRLRDLVEDDGGFGVGGE</sequence>
<keyword evidence="5" id="KW-1185">Reference proteome</keyword>
<keyword evidence="1" id="KW-0560">Oxidoreductase</keyword>
<evidence type="ECO:0000256" key="2">
    <source>
        <dbReference type="SAM" id="MobiDB-lite"/>
    </source>
</evidence>
<dbReference type="InterPro" id="IPR012349">
    <property type="entry name" value="Split_barrel_FMN-bd"/>
</dbReference>
<evidence type="ECO:0000313" key="5">
    <source>
        <dbReference type="Proteomes" id="UP000803884"/>
    </source>
</evidence>
<feature type="compositionally biased region" description="Polar residues" evidence="2">
    <location>
        <begin position="378"/>
        <end position="387"/>
    </location>
</feature>
<name>A0AB34KIZ9_9PEZI</name>
<dbReference type="Proteomes" id="UP000803884">
    <property type="component" value="Unassembled WGS sequence"/>
</dbReference>
<dbReference type="RefSeq" id="XP_069226400.1">
    <property type="nucleotide sequence ID" value="XM_069376507.1"/>
</dbReference>
<dbReference type="PANTHER" id="PTHR30466">
    <property type="entry name" value="FLAVIN REDUCTASE"/>
    <property type="match status" value="1"/>
</dbReference>
<dbReference type="AlphaFoldDB" id="A0AB34KIZ9"/>
<feature type="compositionally biased region" description="Basic and acidic residues" evidence="2">
    <location>
        <begin position="764"/>
        <end position="774"/>
    </location>
</feature>
<feature type="domain" description="Flavin reductase like" evidence="3">
    <location>
        <begin position="467"/>
        <end position="641"/>
    </location>
</feature>
<dbReference type="InterPro" id="IPR050268">
    <property type="entry name" value="NADH-dep_flavin_reductase"/>
</dbReference>
<evidence type="ECO:0000256" key="1">
    <source>
        <dbReference type="ARBA" id="ARBA00023002"/>
    </source>
</evidence>
<dbReference type="InterPro" id="IPR002563">
    <property type="entry name" value="Flavin_Rdtase-like_dom"/>
</dbReference>
<protein>
    <recommendedName>
        <fullName evidence="3">Flavin reductase like domain-containing protein</fullName>
    </recommendedName>
</protein>
<organism evidence="4 5">
    <name type="scientific">Cladosporium halotolerans</name>
    <dbReference type="NCBI Taxonomy" id="1052096"/>
    <lineage>
        <taxon>Eukaryota</taxon>
        <taxon>Fungi</taxon>
        <taxon>Dikarya</taxon>
        <taxon>Ascomycota</taxon>
        <taxon>Pezizomycotina</taxon>
        <taxon>Dothideomycetes</taxon>
        <taxon>Dothideomycetidae</taxon>
        <taxon>Cladosporiales</taxon>
        <taxon>Cladosporiaceae</taxon>
        <taxon>Cladosporium</taxon>
    </lineage>
</organism>
<dbReference type="Gene3D" id="2.30.110.10">
    <property type="entry name" value="Electron Transport, Fmn-binding Protein, Chain A"/>
    <property type="match status" value="1"/>
</dbReference>
<dbReference type="EMBL" id="JAAQHG020000037">
    <property type="protein sequence ID" value="KAL1583293.1"/>
    <property type="molecule type" value="Genomic_DNA"/>
</dbReference>
<feature type="compositionally biased region" description="Polar residues" evidence="2">
    <location>
        <begin position="426"/>
        <end position="440"/>
    </location>
</feature>
<evidence type="ECO:0000313" key="4">
    <source>
        <dbReference type="EMBL" id="KAL1583293.1"/>
    </source>
</evidence>
<accession>A0AB34KIZ9</accession>
<dbReference type="Pfam" id="PF01613">
    <property type="entry name" value="Flavin_Reduct"/>
    <property type="match status" value="1"/>
</dbReference>
<dbReference type="GO" id="GO:0042602">
    <property type="term" value="F:riboflavin reductase (NADPH) activity"/>
    <property type="evidence" value="ECO:0007669"/>
    <property type="project" value="TreeGrafter"/>
</dbReference>
<feature type="region of interest" description="Disordered" evidence="2">
    <location>
        <begin position="728"/>
        <end position="842"/>
    </location>
</feature>
<feature type="compositionally biased region" description="Polar residues" evidence="2">
    <location>
        <begin position="449"/>
        <end position="459"/>
    </location>
</feature>
<feature type="region of interest" description="Disordered" evidence="2">
    <location>
        <begin position="373"/>
        <end position="408"/>
    </location>
</feature>
<proteinExistence type="predicted"/>
<evidence type="ECO:0000259" key="3">
    <source>
        <dbReference type="SMART" id="SM00903"/>
    </source>
</evidence>
<feature type="region of interest" description="Disordered" evidence="2">
    <location>
        <begin position="420"/>
        <end position="459"/>
    </location>
</feature>
<dbReference type="PANTHER" id="PTHR30466:SF1">
    <property type="entry name" value="FMN REDUCTASE (NADH) RUTF"/>
    <property type="match status" value="1"/>
</dbReference>
<dbReference type="SUPFAM" id="SSF50475">
    <property type="entry name" value="FMN-binding split barrel"/>
    <property type="match status" value="1"/>
</dbReference>
<dbReference type="SMART" id="SM00903">
    <property type="entry name" value="Flavin_Reduct"/>
    <property type="match status" value="1"/>
</dbReference>
<gene>
    <name evidence="4" type="ORF">WHR41_07903</name>
</gene>
<comment type="caution">
    <text evidence="4">The sequence shown here is derived from an EMBL/GenBank/DDBJ whole genome shotgun (WGS) entry which is preliminary data.</text>
</comment>
<dbReference type="GeneID" id="96009345"/>